<reference evidence="11" key="1">
    <citation type="submission" date="2020-12" db="EMBL/GenBank/DDBJ databases">
        <title>Pontibaca salina gen. nov., sp. nov., isolated from marine sediment.</title>
        <authorList>
            <person name="Bo J."/>
            <person name="Wang S."/>
            <person name="Song X."/>
            <person name="Du Z."/>
        </authorList>
    </citation>
    <scope>NUCLEOTIDE SEQUENCE</scope>
    <source>
        <strain evidence="11">S1109L</strain>
    </source>
</reference>
<comment type="function">
    <text evidence="9">Part of the tripartite ATP-independent periplasmic (TRAP) transport system.</text>
</comment>
<feature type="transmembrane region" description="Helical" evidence="9">
    <location>
        <begin position="146"/>
        <end position="171"/>
    </location>
</feature>
<evidence type="ECO:0000256" key="7">
    <source>
        <dbReference type="ARBA" id="ARBA00023136"/>
    </source>
</evidence>
<dbReference type="GO" id="GO:0015740">
    <property type="term" value="P:C4-dicarboxylate transport"/>
    <property type="evidence" value="ECO:0007669"/>
    <property type="project" value="TreeGrafter"/>
</dbReference>
<evidence type="ECO:0000256" key="4">
    <source>
        <dbReference type="ARBA" id="ARBA00022519"/>
    </source>
</evidence>
<dbReference type="GO" id="GO:0005886">
    <property type="term" value="C:plasma membrane"/>
    <property type="evidence" value="ECO:0007669"/>
    <property type="project" value="UniProtKB-SubCell"/>
</dbReference>
<dbReference type="GO" id="GO:0022857">
    <property type="term" value="F:transmembrane transporter activity"/>
    <property type="evidence" value="ECO:0007669"/>
    <property type="project" value="UniProtKB-UniRule"/>
</dbReference>
<evidence type="ECO:0000313" key="11">
    <source>
        <dbReference type="EMBL" id="MBI6629554.1"/>
    </source>
</evidence>
<dbReference type="EMBL" id="JAEIJD010000004">
    <property type="protein sequence ID" value="MBI6629554.1"/>
    <property type="molecule type" value="Genomic_DNA"/>
</dbReference>
<dbReference type="AlphaFoldDB" id="A0A934HJX6"/>
<keyword evidence="6 9" id="KW-1133">Transmembrane helix</keyword>
<comment type="subunit">
    <text evidence="9">The complex comprises the extracytoplasmic solute receptor protein and the two transmembrane proteins.</text>
</comment>
<feature type="transmembrane region" description="Helical" evidence="9">
    <location>
        <begin position="21"/>
        <end position="44"/>
    </location>
</feature>
<dbReference type="InterPro" id="IPR007387">
    <property type="entry name" value="TRAP_DctQ"/>
</dbReference>
<dbReference type="Pfam" id="PF04290">
    <property type="entry name" value="DctQ"/>
    <property type="match status" value="1"/>
</dbReference>
<comment type="subcellular location">
    <subcellularLocation>
        <location evidence="1 9">Cell inner membrane</location>
        <topology evidence="1 9">Multi-pass membrane protein</topology>
    </subcellularLocation>
</comment>
<evidence type="ECO:0000256" key="8">
    <source>
        <dbReference type="ARBA" id="ARBA00038436"/>
    </source>
</evidence>
<gene>
    <name evidence="11" type="ORF">JAO82_06615</name>
</gene>
<keyword evidence="7 9" id="KW-0472">Membrane</keyword>
<evidence type="ECO:0000256" key="6">
    <source>
        <dbReference type="ARBA" id="ARBA00022989"/>
    </source>
</evidence>
<feature type="domain" description="Tripartite ATP-independent periplasmic transporters DctQ component" evidence="10">
    <location>
        <begin position="41"/>
        <end position="172"/>
    </location>
</feature>
<accession>A0A934HJX6</accession>
<keyword evidence="12" id="KW-1185">Reference proteome</keyword>
<feature type="transmembrane region" description="Helical" evidence="9">
    <location>
        <begin position="64"/>
        <end position="82"/>
    </location>
</feature>
<dbReference type="Proteomes" id="UP000613255">
    <property type="component" value="Unassembled WGS sequence"/>
</dbReference>
<evidence type="ECO:0000256" key="3">
    <source>
        <dbReference type="ARBA" id="ARBA00022475"/>
    </source>
</evidence>
<evidence type="ECO:0000259" key="10">
    <source>
        <dbReference type="Pfam" id="PF04290"/>
    </source>
</evidence>
<keyword evidence="2 9" id="KW-0813">Transport</keyword>
<protein>
    <recommendedName>
        <fullName evidence="9">TRAP transporter small permease protein</fullName>
    </recommendedName>
</protein>
<name>A0A934HJX6_9RHOB</name>
<dbReference type="InterPro" id="IPR055348">
    <property type="entry name" value="DctQ"/>
</dbReference>
<dbReference type="PANTHER" id="PTHR35011">
    <property type="entry name" value="2,3-DIKETO-L-GULONATE TRAP TRANSPORTER SMALL PERMEASE PROTEIN YIAM"/>
    <property type="match status" value="1"/>
</dbReference>
<evidence type="ECO:0000313" key="12">
    <source>
        <dbReference type="Proteomes" id="UP000613255"/>
    </source>
</evidence>
<feature type="transmembrane region" description="Helical" evidence="9">
    <location>
        <begin position="103"/>
        <end position="124"/>
    </location>
</feature>
<evidence type="ECO:0000256" key="9">
    <source>
        <dbReference type="RuleBase" id="RU369079"/>
    </source>
</evidence>
<evidence type="ECO:0000256" key="1">
    <source>
        <dbReference type="ARBA" id="ARBA00004429"/>
    </source>
</evidence>
<sequence>MTGTRMNDNKALTGSDPFLRVTAAISTLCGWIAAGMVVAAVFITCQMIFVRFVLNHSTIWQTEAVVYLVIAATLIGLPYVQRLKGHVNVDLIPIALQFGPRKVLYVVVLSASALVMGMLAFYGYDFWQVAYQRGWKSDTVWGVRLWIPYLAIPVGFGLMTLQIVADIWAVLKGHERPFGLVRDPLNASGTGEL</sequence>
<evidence type="ECO:0000256" key="5">
    <source>
        <dbReference type="ARBA" id="ARBA00022692"/>
    </source>
</evidence>
<keyword evidence="3" id="KW-1003">Cell membrane</keyword>
<dbReference type="PANTHER" id="PTHR35011:SF10">
    <property type="entry name" value="TRAP TRANSPORTER SMALL PERMEASE PROTEIN"/>
    <property type="match status" value="1"/>
</dbReference>
<comment type="caution">
    <text evidence="11">The sequence shown here is derived from an EMBL/GenBank/DDBJ whole genome shotgun (WGS) entry which is preliminary data.</text>
</comment>
<keyword evidence="4 9" id="KW-0997">Cell inner membrane</keyword>
<keyword evidence="5 9" id="KW-0812">Transmembrane</keyword>
<comment type="similarity">
    <text evidence="8 9">Belongs to the TRAP transporter small permease family.</text>
</comment>
<evidence type="ECO:0000256" key="2">
    <source>
        <dbReference type="ARBA" id="ARBA00022448"/>
    </source>
</evidence>
<organism evidence="11 12">
    <name type="scientific">Pontibaca salina</name>
    <dbReference type="NCBI Taxonomy" id="2795731"/>
    <lineage>
        <taxon>Bacteria</taxon>
        <taxon>Pseudomonadati</taxon>
        <taxon>Pseudomonadota</taxon>
        <taxon>Alphaproteobacteria</taxon>
        <taxon>Rhodobacterales</taxon>
        <taxon>Roseobacteraceae</taxon>
        <taxon>Pontibaca</taxon>
    </lineage>
</organism>
<proteinExistence type="inferred from homology"/>